<dbReference type="RefSeq" id="WP_057838421.1">
    <property type="nucleotide sequence ID" value="NZ_LLXZ01000162.1"/>
</dbReference>
<proteinExistence type="predicted"/>
<name>A0A0R3LAN3_9BRAD</name>
<organism evidence="1 2">
    <name type="scientific">Bradyrhizobium jicamae</name>
    <dbReference type="NCBI Taxonomy" id="280332"/>
    <lineage>
        <taxon>Bacteria</taxon>
        <taxon>Pseudomonadati</taxon>
        <taxon>Pseudomonadota</taxon>
        <taxon>Alphaproteobacteria</taxon>
        <taxon>Hyphomicrobiales</taxon>
        <taxon>Nitrobacteraceae</taxon>
        <taxon>Bradyrhizobium</taxon>
    </lineage>
</organism>
<comment type="caution">
    <text evidence="1">The sequence shown here is derived from an EMBL/GenBank/DDBJ whole genome shotgun (WGS) entry which is preliminary data.</text>
</comment>
<evidence type="ECO:0000313" key="1">
    <source>
        <dbReference type="EMBL" id="KRR01856.1"/>
    </source>
</evidence>
<dbReference type="AlphaFoldDB" id="A0A0R3LAN3"/>
<reference evidence="1 2" key="1">
    <citation type="submission" date="2014-03" db="EMBL/GenBank/DDBJ databases">
        <title>Bradyrhizobium valentinum sp. nov., isolated from effective nodules of Lupinus mariae-josephae, a lupine endemic of basic-lime soils in Eastern Spain.</title>
        <authorList>
            <person name="Duran D."/>
            <person name="Rey L."/>
            <person name="Navarro A."/>
            <person name="Busquets A."/>
            <person name="Imperial J."/>
            <person name="Ruiz-Argueso T."/>
        </authorList>
    </citation>
    <scope>NUCLEOTIDE SEQUENCE [LARGE SCALE GENOMIC DNA]</scope>
    <source>
        <strain evidence="1 2">PAC68</strain>
    </source>
</reference>
<gene>
    <name evidence="1" type="ORF">CQ12_13500</name>
</gene>
<evidence type="ECO:0000313" key="2">
    <source>
        <dbReference type="Proteomes" id="UP000050863"/>
    </source>
</evidence>
<dbReference type="OrthoDB" id="7550695at2"/>
<protein>
    <submittedName>
        <fullName evidence="1">Uncharacterized protein</fullName>
    </submittedName>
</protein>
<dbReference type="Proteomes" id="UP000050863">
    <property type="component" value="Unassembled WGS sequence"/>
</dbReference>
<dbReference type="STRING" id="280332.CQ12_13500"/>
<accession>A0A0R3LAN3</accession>
<sequence length="366" mass="41360">MLKWLRRILAVVAILIALTVLLPLAYIEGTCRPSSGTTAASAPAVTLPAIDEAGYRRKLNNTFFTFPEWYIVYSFEEFGRFLDRSSESHFGYLGHIFGFWRSFCTINRAVPATGESLAEVKTMIYIIGISYSVEYAVKGFYENTIGRVFEWIRGEKRTPQDEFGRAVLQDYAAFLYTVPWYKYPFREKLDGLMAISAPTPSSLRTWERDFALGAEYFVKIGYASLIQKALDAGGDTEPRDIMFAVATLPPDVLAKEPRIKPIRALTPQWQLVQTPRYKDFTDILKGLLDQGYGVAEIAGNHDILITVIAPDAAKLDIKGTTELFSLELDARPGFRRAGLKARIDRLVDINRELKARGASIEHFYDY</sequence>
<dbReference type="EMBL" id="LLXZ01000162">
    <property type="protein sequence ID" value="KRR01856.1"/>
    <property type="molecule type" value="Genomic_DNA"/>
</dbReference>
<keyword evidence="2" id="KW-1185">Reference proteome</keyword>